<comment type="caution">
    <text evidence="1">The sequence shown here is derived from an EMBL/GenBank/DDBJ whole genome shotgun (WGS) entry which is preliminary data.</text>
</comment>
<dbReference type="AlphaFoldDB" id="A0A4Y2TQ00"/>
<accession>A0A4Y2TQ00</accession>
<dbReference type="Proteomes" id="UP000499080">
    <property type="component" value="Unassembled WGS sequence"/>
</dbReference>
<gene>
    <name evidence="1" type="ORF">AVEN_269049_1</name>
</gene>
<dbReference type="EMBL" id="BGPR01030227">
    <property type="protein sequence ID" value="GBO02618.1"/>
    <property type="molecule type" value="Genomic_DNA"/>
</dbReference>
<name>A0A4Y2TQ00_ARAVE</name>
<reference evidence="1 2" key="1">
    <citation type="journal article" date="2019" name="Sci. Rep.">
        <title>Orb-weaving spider Araneus ventricosus genome elucidates the spidroin gene catalogue.</title>
        <authorList>
            <person name="Kono N."/>
            <person name="Nakamura H."/>
            <person name="Ohtoshi R."/>
            <person name="Moran D.A.P."/>
            <person name="Shinohara A."/>
            <person name="Yoshida Y."/>
            <person name="Fujiwara M."/>
            <person name="Mori M."/>
            <person name="Tomita M."/>
            <person name="Arakawa K."/>
        </authorList>
    </citation>
    <scope>NUCLEOTIDE SEQUENCE [LARGE SCALE GENOMIC DNA]</scope>
</reference>
<proteinExistence type="predicted"/>
<protein>
    <submittedName>
        <fullName evidence="1">Uncharacterized protein</fullName>
    </submittedName>
</protein>
<sequence>MALLAVPFFIPSISAGHSPPLHATQIHNLSLQFLTFVFSDFLFELQISVPSLSHILALFLAWSGHECPALRKESSSHQFMVLKARTADVVSRVCGNSFVLRALSTLLMRSGEPQASSVVSLSLLLQLL</sequence>
<evidence type="ECO:0000313" key="2">
    <source>
        <dbReference type="Proteomes" id="UP000499080"/>
    </source>
</evidence>
<evidence type="ECO:0000313" key="1">
    <source>
        <dbReference type="EMBL" id="GBO02618.1"/>
    </source>
</evidence>
<keyword evidence="2" id="KW-1185">Reference proteome</keyword>
<organism evidence="1 2">
    <name type="scientific">Araneus ventricosus</name>
    <name type="common">Orbweaver spider</name>
    <name type="synonym">Epeira ventricosa</name>
    <dbReference type="NCBI Taxonomy" id="182803"/>
    <lineage>
        <taxon>Eukaryota</taxon>
        <taxon>Metazoa</taxon>
        <taxon>Ecdysozoa</taxon>
        <taxon>Arthropoda</taxon>
        <taxon>Chelicerata</taxon>
        <taxon>Arachnida</taxon>
        <taxon>Araneae</taxon>
        <taxon>Araneomorphae</taxon>
        <taxon>Entelegynae</taxon>
        <taxon>Araneoidea</taxon>
        <taxon>Araneidae</taxon>
        <taxon>Araneus</taxon>
    </lineage>
</organism>